<organism evidence="2 3">
    <name type="scientific">Caenimonas sedimenti</name>
    <dbReference type="NCBI Taxonomy" id="2596921"/>
    <lineage>
        <taxon>Bacteria</taxon>
        <taxon>Pseudomonadati</taxon>
        <taxon>Pseudomonadota</taxon>
        <taxon>Betaproteobacteria</taxon>
        <taxon>Burkholderiales</taxon>
        <taxon>Comamonadaceae</taxon>
        <taxon>Caenimonas</taxon>
    </lineage>
</organism>
<evidence type="ECO:0000313" key="3">
    <source>
        <dbReference type="Proteomes" id="UP000318199"/>
    </source>
</evidence>
<dbReference type="EMBL" id="VOBQ01000002">
    <property type="protein sequence ID" value="TWO72856.1"/>
    <property type="molecule type" value="Genomic_DNA"/>
</dbReference>
<sequence>MLAFRLAAACAASFITATAWSQAAEGVYQGELACGPLITQPTQAGWRAPVSMRLERATLTWTRGDDTYEETGRAGWSDAQGTAFRVQGTWKAASGRQGGWAGQVALRADGQRIAGTMTQTSTDGSQRFRECTVAATIAVAASAAAPATAPPAPSGPVPLLAQPGAPRWKDAPAYHARHAATALRRSTFFMPLFGAVYPEKFETLLDQLPRGSLRGVVIYNHGCGGQWGWETTVAQHFYRWGFAVITPDFLGREGNKSGCPGASGEEMLRMAGERSAEGTFQAINPARLAARGQDIQAVIAWLKQRTRLPIIVSGHSEGCRAIYAMHFTDAQVVGGACVKQGLQPHYAHTWRWNTSLPMWQSLEENDPWVVTAGATHVSQVTFTPRFAANPSALTVVIVPGRTHDPLNHENERNSLQRWLDERVQQPLTAGQNGMDYEKALPALQQRVPAPGQ</sequence>
<keyword evidence="1" id="KW-0732">Signal</keyword>
<evidence type="ECO:0008006" key="4">
    <source>
        <dbReference type="Google" id="ProtNLM"/>
    </source>
</evidence>
<gene>
    <name evidence="2" type="ORF">FN976_01020</name>
</gene>
<feature type="chain" id="PRO_5022003379" description="Dienelactone hydrolase" evidence="1">
    <location>
        <begin position="24"/>
        <end position="452"/>
    </location>
</feature>
<protein>
    <recommendedName>
        <fullName evidence="4">Dienelactone hydrolase</fullName>
    </recommendedName>
</protein>
<proteinExistence type="predicted"/>
<dbReference type="InterPro" id="IPR029058">
    <property type="entry name" value="AB_hydrolase_fold"/>
</dbReference>
<dbReference type="Proteomes" id="UP000318199">
    <property type="component" value="Unassembled WGS sequence"/>
</dbReference>
<dbReference type="SUPFAM" id="SSF53474">
    <property type="entry name" value="alpha/beta-Hydrolases"/>
    <property type="match status" value="1"/>
</dbReference>
<feature type="signal peptide" evidence="1">
    <location>
        <begin position="1"/>
        <end position="23"/>
    </location>
</feature>
<name>A0A562ZWV2_9BURK</name>
<evidence type="ECO:0000313" key="2">
    <source>
        <dbReference type="EMBL" id="TWO72856.1"/>
    </source>
</evidence>
<dbReference type="OrthoDB" id="8880807at2"/>
<comment type="caution">
    <text evidence="2">The sequence shown here is derived from an EMBL/GenBank/DDBJ whole genome shotgun (WGS) entry which is preliminary data.</text>
</comment>
<reference evidence="2 3" key="1">
    <citation type="submission" date="2019-07" db="EMBL/GenBank/DDBJ databases">
        <title>Caenimonas sedimenti sp. nov., isolated from activated sludge.</title>
        <authorList>
            <person name="Xu J."/>
        </authorList>
    </citation>
    <scope>NUCLEOTIDE SEQUENCE [LARGE SCALE GENOMIC DNA]</scope>
    <source>
        <strain evidence="2 3">HX-9-20</strain>
    </source>
</reference>
<accession>A0A562ZWV2</accession>
<dbReference type="AlphaFoldDB" id="A0A562ZWV2"/>
<dbReference type="Gene3D" id="3.40.50.1820">
    <property type="entry name" value="alpha/beta hydrolase"/>
    <property type="match status" value="1"/>
</dbReference>
<evidence type="ECO:0000256" key="1">
    <source>
        <dbReference type="SAM" id="SignalP"/>
    </source>
</evidence>
<keyword evidence="3" id="KW-1185">Reference proteome</keyword>
<dbReference type="RefSeq" id="WP_145890093.1">
    <property type="nucleotide sequence ID" value="NZ_VOBQ01000002.1"/>
</dbReference>